<accession>A0A5A8EGX5</accession>
<feature type="chain" id="PRO_5023041103" evidence="1">
    <location>
        <begin position="37"/>
        <end position="731"/>
    </location>
</feature>
<name>A0A5A8EGX5_CAFRO</name>
<keyword evidence="1" id="KW-0732">Signal</keyword>
<feature type="signal peptide" evidence="1">
    <location>
        <begin position="1"/>
        <end position="36"/>
    </location>
</feature>
<proteinExistence type="predicted"/>
<dbReference type="SUPFAM" id="SSF63825">
    <property type="entry name" value="YWTD domain"/>
    <property type="match status" value="1"/>
</dbReference>
<evidence type="ECO:0000313" key="2">
    <source>
        <dbReference type="EMBL" id="KAA0175180.1"/>
    </source>
</evidence>
<evidence type="ECO:0000313" key="3">
    <source>
        <dbReference type="Proteomes" id="UP000322899"/>
    </source>
</evidence>
<dbReference type="AlphaFoldDB" id="A0A5A8EGX5"/>
<gene>
    <name evidence="2" type="ORF">FNF27_03188</name>
</gene>
<dbReference type="Proteomes" id="UP000322899">
    <property type="component" value="Unassembled WGS sequence"/>
</dbReference>
<dbReference type="OrthoDB" id="191057at2759"/>
<dbReference type="EMBL" id="VLTO01000015">
    <property type="protein sequence ID" value="KAA0175180.1"/>
    <property type="molecule type" value="Genomic_DNA"/>
</dbReference>
<organism evidence="2 3">
    <name type="scientific">Cafeteria roenbergensis</name>
    <name type="common">Marine flagellate</name>
    <dbReference type="NCBI Taxonomy" id="33653"/>
    <lineage>
        <taxon>Eukaryota</taxon>
        <taxon>Sar</taxon>
        <taxon>Stramenopiles</taxon>
        <taxon>Bigyra</taxon>
        <taxon>Opalozoa</taxon>
        <taxon>Bicosoecida</taxon>
        <taxon>Cafeteriaceae</taxon>
        <taxon>Cafeteria</taxon>
    </lineage>
</organism>
<evidence type="ECO:0000256" key="1">
    <source>
        <dbReference type="SAM" id="SignalP"/>
    </source>
</evidence>
<protein>
    <submittedName>
        <fullName evidence="2">Uncharacterized protein</fullName>
    </submittedName>
</protein>
<comment type="caution">
    <text evidence="2">The sequence shown here is derived from an EMBL/GenBank/DDBJ whole genome shotgun (WGS) entry which is preliminary data.</text>
</comment>
<sequence>MRRTALASRRGVGGPLVGQALGKHLFLCLVTAGVLANADPVSGPILLADINPHGLDGMVMELAVAQGHLFFGATQTGGIQMHKYHPDSGLKRVSHQLVKGTESINMHVCEFDGKVYFQSEVTPPYGSGPYGIELTKLDLQYGNAELAHSFVSGPFGSKPAFMTVFQSRLFLSAMGSEAQGRELWSLSNRMSATLEHEFSSTSGLGGDPKYLTVFINKLYMQADSHDAEVGVELYSYLDGRGVELVADINPGAASSNCSHMAVANNLLYMSANGGNGAGQELWAYDGTDPPSMVVDIFPGSASSSPQWLIEFGSTLFFFATTQEYGTELFRLQGGTTAELVAEAIAGPEGGKFGKMAVLDGVLFIPCYFKHLGWELHRLSESGDAIELELDVYPGGAGSTPSLFTLHDSEVFFAADDGVQGGALWKYNSTHGATLAAAISPNVDHSAGVGMVSFGKSLVFAADYPGAGIEPVKFDPVTSQVTLLADIEQGPTGVSAKHFCVLGSRLFFTVFDTISTSRLYQYSDAGGASEVQSSPENPSYLAAVGDVLFMAGSDSAHGAELWKFTEQGGAELARDIKAGPSSSSPVQLEAGAHVLFMVAETDSSPSSNRPRLCSYNPSTGEFHDSVEPVFLGVTMLMPFSNSVLFRAMTHLTLAVSNGVIEPHCIGVTNKLDNSNSNKLDNSNSNKFCIAVVVRHCVPHVIRDIVTVTEFRPDRQPFGITEPSRWTCWKCWF</sequence>
<reference evidence="2 3" key="1">
    <citation type="submission" date="2019-07" db="EMBL/GenBank/DDBJ databases">
        <title>Genomes of Cafeteria roenbergensis.</title>
        <authorList>
            <person name="Fischer M.G."/>
            <person name="Hackl T."/>
            <person name="Roman M."/>
        </authorList>
    </citation>
    <scope>NUCLEOTIDE SEQUENCE [LARGE SCALE GENOMIC DNA]</scope>
    <source>
        <strain evidence="2 3">E4-10P</strain>
    </source>
</reference>